<evidence type="ECO:0000313" key="9">
    <source>
        <dbReference type="Proteomes" id="UP000230233"/>
    </source>
</evidence>
<evidence type="ECO:0000256" key="5">
    <source>
        <dbReference type="ARBA" id="ARBA00022839"/>
    </source>
</evidence>
<dbReference type="Pfam" id="PF00929">
    <property type="entry name" value="RNase_T"/>
    <property type="match status" value="1"/>
</dbReference>
<proteinExistence type="inferred from homology"/>
<keyword evidence="4" id="KW-0378">Hydrolase</keyword>
<evidence type="ECO:0000259" key="7">
    <source>
        <dbReference type="SMART" id="SM00479"/>
    </source>
</evidence>
<dbReference type="FunFam" id="3.30.420.10:FF:000031">
    <property type="entry name" value="RNA exonuclease 1"/>
    <property type="match status" value="1"/>
</dbReference>
<keyword evidence="3" id="KW-0540">Nuclease</keyword>
<dbReference type="InterPro" id="IPR013520">
    <property type="entry name" value="Ribonucl_H"/>
</dbReference>
<dbReference type="Proteomes" id="UP000230233">
    <property type="component" value="Chromosome I"/>
</dbReference>
<sequence length="304" mass="35111">MSPKTVRDVYNCFVIPEEKLKKNGYLYFESESSNRAEFMKNDKWSNFAFMSDEDNTRKCSRCSRLFNRKSTFSYPNLCQFHPLKREIINGFVYHLCCLQRVGTSKGCTTHSFHVHQQPSEKILEEFVQTPKPASSRDYRSNKIFALDVEMIHTEDGLEAGRISLVDREGRIMIDEYIRPEGKIIHLNTQFSGIQEFHLENAKSLKQIHQLLFQFVNRSTLLIGHGLSNDLKVLRLVHLNVIDTGLLEDSSNGRMPSLKALARKWLNKEIQNTHEGHDSIEDAITCLDIVEVFIECHCPDLSVDV</sequence>
<comment type="subcellular location">
    <subcellularLocation>
        <location evidence="1">Nucleus</location>
    </subcellularLocation>
</comment>
<keyword evidence="6" id="KW-0539">Nucleus</keyword>
<dbReference type="AlphaFoldDB" id="A0A2G5VL69"/>
<evidence type="ECO:0000256" key="1">
    <source>
        <dbReference type="ARBA" id="ARBA00004123"/>
    </source>
</evidence>
<dbReference type="Gene3D" id="3.30.420.10">
    <property type="entry name" value="Ribonuclease H-like superfamily/Ribonuclease H"/>
    <property type="match status" value="1"/>
</dbReference>
<dbReference type="GO" id="GO:0010629">
    <property type="term" value="P:negative regulation of gene expression"/>
    <property type="evidence" value="ECO:0007669"/>
    <property type="project" value="UniProtKB-ARBA"/>
</dbReference>
<dbReference type="PANTHER" id="PTHR12801">
    <property type="entry name" value="RNA EXONUCLEASE REXO1 / RECO3 FAMILY MEMBER-RELATED"/>
    <property type="match status" value="1"/>
</dbReference>
<dbReference type="OrthoDB" id="206335at2759"/>
<reference evidence="9" key="1">
    <citation type="submission" date="2017-10" db="EMBL/GenBank/DDBJ databases">
        <title>Rapid genome shrinkage in a self-fertile nematode reveals novel sperm competition proteins.</title>
        <authorList>
            <person name="Yin D."/>
            <person name="Schwarz E.M."/>
            <person name="Thomas C.G."/>
            <person name="Felde R.L."/>
            <person name="Korf I.F."/>
            <person name="Cutter A.D."/>
            <person name="Schartner C.M."/>
            <person name="Ralston E.J."/>
            <person name="Meyer B.J."/>
            <person name="Haag E.S."/>
        </authorList>
    </citation>
    <scope>NUCLEOTIDE SEQUENCE [LARGE SCALE GENOMIC DNA]</scope>
    <source>
        <strain evidence="9">JU1422</strain>
    </source>
</reference>
<comment type="caution">
    <text evidence="8">The sequence shown here is derived from an EMBL/GenBank/DDBJ whole genome shotgun (WGS) entry which is preliminary data.</text>
</comment>
<evidence type="ECO:0000313" key="8">
    <source>
        <dbReference type="EMBL" id="PIC52447.1"/>
    </source>
</evidence>
<keyword evidence="9" id="KW-1185">Reference proteome</keyword>
<dbReference type="SUPFAM" id="SSF53098">
    <property type="entry name" value="Ribonuclease H-like"/>
    <property type="match status" value="1"/>
</dbReference>
<dbReference type="CDD" id="cd06145">
    <property type="entry name" value="REX1_like"/>
    <property type="match status" value="1"/>
</dbReference>
<accession>A0A2G5VL69</accession>
<gene>
    <name evidence="8" type="primary">Cnig_chr_I.g2549</name>
    <name evidence="8" type="ORF">B9Z55_002549</name>
</gene>
<evidence type="ECO:0000256" key="2">
    <source>
        <dbReference type="ARBA" id="ARBA00006357"/>
    </source>
</evidence>
<dbReference type="InterPro" id="IPR036397">
    <property type="entry name" value="RNaseH_sf"/>
</dbReference>
<dbReference type="InterPro" id="IPR047021">
    <property type="entry name" value="REXO1/3/4-like"/>
</dbReference>
<evidence type="ECO:0000256" key="3">
    <source>
        <dbReference type="ARBA" id="ARBA00022722"/>
    </source>
</evidence>
<evidence type="ECO:0000256" key="4">
    <source>
        <dbReference type="ARBA" id="ARBA00022801"/>
    </source>
</evidence>
<dbReference type="InterPro" id="IPR034922">
    <property type="entry name" value="REX1-like_exo"/>
</dbReference>
<dbReference type="GO" id="GO:0005634">
    <property type="term" value="C:nucleus"/>
    <property type="evidence" value="ECO:0007669"/>
    <property type="project" value="UniProtKB-SubCell"/>
</dbReference>
<keyword evidence="5" id="KW-0269">Exonuclease</keyword>
<dbReference type="InterPro" id="IPR012337">
    <property type="entry name" value="RNaseH-like_sf"/>
</dbReference>
<dbReference type="GO" id="GO:0003676">
    <property type="term" value="F:nucleic acid binding"/>
    <property type="evidence" value="ECO:0007669"/>
    <property type="project" value="InterPro"/>
</dbReference>
<evidence type="ECO:0000256" key="6">
    <source>
        <dbReference type="ARBA" id="ARBA00023242"/>
    </source>
</evidence>
<dbReference type="PANTHER" id="PTHR12801:SF153">
    <property type="entry name" value="EXONUCLEASE DOMAIN-CONTAINING PROTEIN"/>
    <property type="match status" value="1"/>
</dbReference>
<dbReference type="STRING" id="1611254.A0A2G5VL69"/>
<name>A0A2G5VL69_9PELO</name>
<dbReference type="EMBL" id="PDUG01000001">
    <property type="protein sequence ID" value="PIC52447.1"/>
    <property type="molecule type" value="Genomic_DNA"/>
</dbReference>
<feature type="domain" description="Exonuclease" evidence="7">
    <location>
        <begin position="142"/>
        <end position="298"/>
    </location>
</feature>
<organism evidence="8 9">
    <name type="scientific">Caenorhabditis nigoni</name>
    <dbReference type="NCBI Taxonomy" id="1611254"/>
    <lineage>
        <taxon>Eukaryota</taxon>
        <taxon>Metazoa</taxon>
        <taxon>Ecdysozoa</taxon>
        <taxon>Nematoda</taxon>
        <taxon>Chromadorea</taxon>
        <taxon>Rhabditida</taxon>
        <taxon>Rhabditina</taxon>
        <taxon>Rhabditomorpha</taxon>
        <taxon>Rhabditoidea</taxon>
        <taxon>Rhabditidae</taxon>
        <taxon>Peloderinae</taxon>
        <taxon>Caenorhabditis</taxon>
    </lineage>
</organism>
<dbReference type="SMART" id="SM00479">
    <property type="entry name" value="EXOIII"/>
    <property type="match status" value="1"/>
</dbReference>
<dbReference type="GO" id="GO:0004527">
    <property type="term" value="F:exonuclease activity"/>
    <property type="evidence" value="ECO:0007669"/>
    <property type="project" value="UniProtKB-KW"/>
</dbReference>
<protein>
    <recommendedName>
        <fullName evidence="7">Exonuclease domain-containing protein</fullName>
    </recommendedName>
</protein>
<comment type="similarity">
    <text evidence="2">Belongs to the REXO1/REXO3 family.</text>
</comment>